<comment type="caution">
    <text evidence="2">The sequence shown here is derived from an EMBL/GenBank/DDBJ whole genome shotgun (WGS) entry which is preliminary data.</text>
</comment>
<gene>
    <name evidence="2" type="ORF">UR88_C0009G0010</name>
</gene>
<feature type="transmembrane region" description="Helical" evidence="1">
    <location>
        <begin position="66"/>
        <end position="85"/>
    </location>
</feature>
<dbReference type="Proteomes" id="UP000186383">
    <property type="component" value="Unassembled WGS sequence"/>
</dbReference>
<feature type="transmembrane region" description="Helical" evidence="1">
    <location>
        <begin position="6"/>
        <end position="21"/>
    </location>
</feature>
<dbReference type="GO" id="GO:0016020">
    <property type="term" value="C:membrane"/>
    <property type="evidence" value="ECO:0007669"/>
    <property type="project" value="InterPro"/>
</dbReference>
<dbReference type="Gene3D" id="1.10.1760.20">
    <property type="match status" value="1"/>
</dbReference>
<feature type="transmembrane region" description="Helical" evidence="1">
    <location>
        <begin position="126"/>
        <end position="147"/>
    </location>
</feature>
<evidence type="ECO:0008006" key="4">
    <source>
        <dbReference type="Google" id="ProtNLM"/>
    </source>
</evidence>
<name>A0A0G0CXB9_9BACT</name>
<dbReference type="InterPro" id="IPR009825">
    <property type="entry name" value="ECF_substrate-spec-like"/>
</dbReference>
<feature type="transmembrane region" description="Helical" evidence="1">
    <location>
        <begin position="92"/>
        <end position="114"/>
    </location>
</feature>
<accession>A0A0G0CXB9</accession>
<evidence type="ECO:0000313" key="3">
    <source>
        <dbReference type="Proteomes" id="UP000186383"/>
    </source>
</evidence>
<dbReference type="Pfam" id="PF07155">
    <property type="entry name" value="ECF-ribofla_trS"/>
    <property type="match status" value="1"/>
</dbReference>
<sequence length="174" mass="19540">MTNKFKIFIIFIGCLLFRLIPLRAPNVEPIMASIMPLGRKYGAFLGFIFGFLSIFLYDAVTHFGAWTWVTAITYGVIGAISSFYFKKFKSSILNFALFAFFATVVFDFVTGILFAPMFGQTMWSAFILQIPFTALHLAGNIGFALTLSPLINKWIASEQFFIVKKNSPLLGVKI</sequence>
<evidence type="ECO:0000313" key="2">
    <source>
        <dbReference type="EMBL" id="KKP85728.1"/>
    </source>
</evidence>
<keyword evidence="1" id="KW-0812">Transmembrane</keyword>
<organism evidence="2 3">
    <name type="scientific">Candidatus Nomurabacteria bacterium GW2011_GWA1_35_8</name>
    <dbReference type="NCBI Taxonomy" id="1618727"/>
    <lineage>
        <taxon>Bacteria</taxon>
        <taxon>Candidatus Nomuraibacteriota</taxon>
    </lineage>
</organism>
<evidence type="ECO:0000256" key="1">
    <source>
        <dbReference type="SAM" id="Phobius"/>
    </source>
</evidence>
<dbReference type="EMBL" id="LBQW01000009">
    <property type="protein sequence ID" value="KKP85728.1"/>
    <property type="molecule type" value="Genomic_DNA"/>
</dbReference>
<keyword evidence="1" id="KW-1133">Transmembrane helix</keyword>
<keyword evidence="1" id="KW-0472">Membrane</keyword>
<reference evidence="2 3" key="1">
    <citation type="journal article" date="2015" name="Nature">
        <title>rRNA introns, odd ribosomes, and small enigmatic genomes across a large radiation of phyla.</title>
        <authorList>
            <person name="Brown C.T."/>
            <person name="Hug L.A."/>
            <person name="Thomas B.C."/>
            <person name="Sharon I."/>
            <person name="Castelle C.J."/>
            <person name="Singh A."/>
            <person name="Wilkins M.J."/>
            <person name="Williams K.H."/>
            <person name="Banfield J.F."/>
        </authorList>
    </citation>
    <scope>NUCLEOTIDE SEQUENCE [LARGE SCALE GENOMIC DNA]</scope>
</reference>
<proteinExistence type="predicted"/>
<dbReference type="AlphaFoldDB" id="A0A0G0CXB9"/>
<protein>
    <recommendedName>
        <fullName evidence="4">ECF transporter S component</fullName>
    </recommendedName>
</protein>
<feature type="transmembrane region" description="Helical" evidence="1">
    <location>
        <begin position="41"/>
        <end position="60"/>
    </location>
</feature>